<dbReference type="AlphaFoldDB" id="A0A7R9QDU7"/>
<keyword evidence="4 7" id="KW-0812">Transmembrane</keyword>
<dbReference type="InterPro" id="IPR007277">
    <property type="entry name" value="Svp26/Tex261"/>
</dbReference>
<gene>
    <name evidence="8" type="ORF">ONB1V03_LOCUS2919</name>
</gene>
<comment type="similarity">
    <text evidence="2">Belongs to the SVP26 family.</text>
</comment>
<evidence type="ECO:0000256" key="3">
    <source>
        <dbReference type="ARBA" id="ARBA00017877"/>
    </source>
</evidence>
<keyword evidence="6 7" id="KW-0472">Membrane</keyword>
<sequence>MWFLVILSWFALLVQLFLVVLSVAAGLYYLAELVEEFSVISAKVIKSMILVLAFFTICLWLIPFAFFISLSANENVLPTIAETKPLLSDESDVVSHYFSRRGKRYGLLSFFNYAKDSLLPQRVKKSF</sequence>
<keyword evidence="9" id="KW-1185">Reference proteome</keyword>
<evidence type="ECO:0000256" key="6">
    <source>
        <dbReference type="ARBA" id="ARBA00023136"/>
    </source>
</evidence>
<dbReference type="PANTHER" id="PTHR13144">
    <property type="entry name" value="TEX261 PROTEIN"/>
    <property type="match status" value="1"/>
</dbReference>
<dbReference type="GO" id="GO:0030134">
    <property type="term" value="C:COPII-coated ER to Golgi transport vesicle"/>
    <property type="evidence" value="ECO:0007669"/>
    <property type="project" value="TreeGrafter"/>
</dbReference>
<dbReference type="Proteomes" id="UP000728032">
    <property type="component" value="Unassembled WGS sequence"/>
</dbReference>
<keyword evidence="5 7" id="KW-1133">Transmembrane helix</keyword>
<name>A0A7R9QDU7_9ACAR</name>
<dbReference type="GO" id="GO:0000139">
    <property type="term" value="C:Golgi membrane"/>
    <property type="evidence" value="ECO:0007669"/>
    <property type="project" value="TreeGrafter"/>
</dbReference>
<evidence type="ECO:0000256" key="1">
    <source>
        <dbReference type="ARBA" id="ARBA00004141"/>
    </source>
</evidence>
<evidence type="ECO:0000313" key="8">
    <source>
        <dbReference type="EMBL" id="CAD7641104.1"/>
    </source>
</evidence>
<accession>A0A7R9QDU7</accession>
<reference evidence="8" key="1">
    <citation type="submission" date="2020-11" db="EMBL/GenBank/DDBJ databases">
        <authorList>
            <person name="Tran Van P."/>
        </authorList>
    </citation>
    <scope>NUCLEOTIDE SEQUENCE</scope>
</reference>
<dbReference type="GO" id="GO:0006888">
    <property type="term" value="P:endoplasmic reticulum to Golgi vesicle-mediated transport"/>
    <property type="evidence" value="ECO:0007669"/>
    <property type="project" value="InterPro"/>
</dbReference>
<dbReference type="EMBL" id="CAJPVJ010000767">
    <property type="protein sequence ID" value="CAG2163340.1"/>
    <property type="molecule type" value="Genomic_DNA"/>
</dbReference>
<evidence type="ECO:0000313" key="9">
    <source>
        <dbReference type="Proteomes" id="UP000728032"/>
    </source>
</evidence>
<dbReference type="PANTHER" id="PTHR13144:SF0">
    <property type="entry name" value="PROTEIN TEX261"/>
    <property type="match status" value="1"/>
</dbReference>
<comment type="subcellular location">
    <subcellularLocation>
        <location evidence="1">Membrane</location>
        <topology evidence="1">Multi-pass membrane protein</topology>
    </subcellularLocation>
</comment>
<dbReference type="GO" id="GO:0005789">
    <property type="term" value="C:endoplasmic reticulum membrane"/>
    <property type="evidence" value="ECO:0007669"/>
    <property type="project" value="TreeGrafter"/>
</dbReference>
<feature type="transmembrane region" description="Helical" evidence="7">
    <location>
        <begin position="48"/>
        <end position="70"/>
    </location>
</feature>
<evidence type="ECO:0000256" key="7">
    <source>
        <dbReference type="SAM" id="Phobius"/>
    </source>
</evidence>
<organism evidence="8">
    <name type="scientific">Oppiella nova</name>
    <dbReference type="NCBI Taxonomy" id="334625"/>
    <lineage>
        <taxon>Eukaryota</taxon>
        <taxon>Metazoa</taxon>
        <taxon>Ecdysozoa</taxon>
        <taxon>Arthropoda</taxon>
        <taxon>Chelicerata</taxon>
        <taxon>Arachnida</taxon>
        <taxon>Acari</taxon>
        <taxon>Acariformes</taxon>
        <taxon>Sarcoptiformes</taxon>
        <taxon>Oribatida</taxon>
        <taxon>Brachypylina</taxon>
        <taxon>Oppioidea</taxon>
        <taxon>Oppiidae</taxon>
        <taxon>Oppiella</taxon>
    </lineage>
</organism>
<dbReference type="OrthoDB" id="28257at2759"/>
<dbReference type="EMBL" id="OC915592">
    <property type="protein sequence ID" value="CAD7641104.1"/>
    <property type="molecule type" value="Genomic_DNA"/>
</dbReference>
<evidence type="ECO:0000256" key="4">
    <source>
        <dbReference type="ARBA" id="ARBA00022692"/>
    </source>
</evidence>
<evidence type="ECO:0000256" key="5">
    <source>
        <dbReference type="ARBA" id="ARBA00022989"/>
    </source>
</evidence>
<dbReference type="Pfam" id="PF04148">
    <property type="entry name" value="Erv26"/>
    <property type="match status" value="1"/>
</dbReference>
<protein>
    <recommendedName>
        <fullName evidence="3">Protein TEX261</fullName>
    </recommendedName>
</protein>
<evidence type="ECO:0000256" key="2">
    <source>
        <dbReference type="ARBA" id="ARBA00008096"/>
    </source>
</evidence>
<proteinExistence type="inferred from homology"/>
<dbReference type="GO" id="GO:0097020">
    <property type="term" value="F:COPII receptor activity"/>
    <property type="evidence" value="ECO:0007669"/>
    <property type="project" value="InterPro"/>
</dbReference>